<evidence type="ECO:0000259" key="6">
    <source>
        <dbReference type="PROSITE" id="PS51352"/>
    </source>
</evidence>
<evidence type="ECO:0000313" key="7">
    <source>
        <dbReference type="EMBL" id="SUB78504.1"/>
    </source>
</evidence>
<dbReference type="InterPro" id="IPR050553">
    <property type="entry name" value="Thioredoxin_ResA/DsbE_sf"/>
</dbReference>
<evidence type="ECO:0000256" key="5">
    <source>
        <dbReference type="SAM" id="SignalP"/>
    </source>
</evidence>
<evidence type="ECO:0000313" key="8">
    <source>
        <dbReference type="Proteomes" id="UP000254263"/>
    </source>
</evidence>
<dbReference type="InterPro" id="IPR017937">
    <property type="entry name" value="Thioredoxin_CS"/>
</dbReference>
<dbReference type="Pfam" id="PF14289">
    <property type="entry name" value="DUF4369"/>
    <property type="match status" value="1"/>
</dbReference>
<dbReference type="Gene3D" id="3.40.30.10">
    <property type="entry name" value="Glutaredoxin"/>
    <property type="match status" value="1"/>
</dbReference>
<evidence type="ECO:0000256" key="2">
    <source>
        <dbReference type="ARBA" id="ARBA00022748"/>
    </source>
</evidence>
<gene>
    <name evidence="7" type="primary">resA_2</name>
    <name evidence="7" type="ORF">NCTC13100_01682</name>
</gene>
<protein>
    <submittedName>
        <fullName evidence="7">Thiol-disulfide oxidoreductase resA</fullName>
    </submittedName>
</protein>
<evidence type="ECO:0000256" key="1">
    <source>
        <dbReference type="ARBA" id="ARBA00004196"/>
    </source>
</evidence>
<dbReference type="PROSITE" id="PS51257">
    <property type="entry name" value="PROKAR_LIPOPROTEIN"/>
    <property type="match status" value="1"/>
</dbReference>
<dbReference type="InterPro" id="IPR000866">
    <property type="entry name" value="AhpC/TSA"/>
</dbReference>
<dbReference type="RefSeq" id="WP_162151357.1">
    <property type="nucleotide sequence ID" value="NZ_UGTI01000001.1"/>
</dbReference>
<feature type="domain" description="Thioredoxin" evidence="6">
    <location>
        <begin position="224"/>
        <end position="363"/>
    </location>
</feature>
<dbReference type="Pfam" id="PF00578">
    <property type="entry name" value="AhpC-TSA"/>
    <property type="match status" value="1"/>
</dbReference>
<organism evidence="7 8">
    <name type="scientific">Porphyromonas macacae</name>
    <dbReference type="NCBI Taxonomy" id="28115"/>
    <lineage>
        <taxon>Bacteria</taxon>
        <taxon>Pseudomonadati</taxon>
        <taxon>Bacteroidota</taxon>
        <taxon>Bacteroidia</taxon>
        <taxon>Bacteroidales</taxon>
        <taxon>Porphyromonadaceae</taxon>
        <taxon>Porphyromonas</taxon>
    </lineage>
</organism>
<dbReference type="GO" id="GO:0016209">
    <property type="term" value="F:antioxidant activity"/>
    <property type="evidence" value="ECO:0007669"/>
    <property type="project" value="InterPro"/>
</dbReference>
<dbReference type="GO" id="GO:0017004">
    <property type="term" value="P:cytochrome complex assembly"/>
    <property type="evidence" value="ECO:0007669"/>
    <property type="project" value="UniProtKB-KW"/>
</dbReference>
<dbReference type="PANTHER" id="PTHR42852">
    <property type="entry name" value="THIOL:DISULFIDE INTERCHANGE PROTEIN DSBE"/>
    <property type="match status" value="1"/>
</dbReference>
<dbReference type="InterPro" id="IPR025380">
    <property type="entry name" value="DUF4369"/>
</dbReference>
<dbReference type="SUPFAM" id="SSF52833">
    <property type="entry name" value="Thioredoxin-like"/>
    <property type="match status" value="1"/>
</dbReference>
<comment type="subcellular location">
    <subcellularLocation>
        <location evidence="1">Cell envelope</location>
    </subcellularLocation>
</comment>
<dbReference type="EMBL" id="UGTI01000001">
    <property type="protein sequence ID" value="SUB78504.1"/>
    <property type="molecule type" value="Genomic_DNA"/>
</dbReference>
<dbReference type="GO" id="GO:0030313">
    <property type="term" value="C:cell envelope"/>
    <property type="evidence" value="ECO:0007669"/>
    <property type="project" value="UniProtKB-SubCell"/>
</dbReference>
<feature type="chain" id="PRO_5017011608" evidence="5">
    <location>
        <begin position="21"/>
        <end position="366"/>
    </location>
</feature>
<accession>A0A379DKM5</accession>
<keyword evidence="2" id="KW-0201">Cytochrome c-type biogenesis</keyword>
<dbReference type="AlphaFoldDB" id="A0A379DKM5"/>
<keyword evidence="3" id="KW-1015">Disulfide bond</keyword>
<dbReference type="PANTHER" id="PTHR42852:SF6">
    <property type="entry name" value="THIOL:DISULFIDE INTERCHANGE PROTEIN DSBE"/>
    <property type="match status" value="1"/>
</dbReference>
<dbReference type="CDD" id="cd02966">
    <property type="entry name" value="TlpA_like_family"/>
    <property type="match status" value="1"/>
</dbReference>
<keyword evidence="5" id="KW-0732">Signal</keyword>
<evidence type="ECO:0000256" key="3">
    <source>
        <dbReference type="ARBA" id="ARBA00023157"/>
    </source>
</evidence>
<evidence type="ECO:0000256" key="4">
    <source>
        <dbReference type="ARBA" id="ARBA00023284"/>
    </source>
</evidence>
<dbReference type="InterPro" id="IPR013766">
    <property type="entry name" value="Thioredoxin_domain"/>
</dbReference>
<name>A0A379DKM5_9PORP</name>
<dbReference type="GO" id="GO:0016491">
    <property type="term" value="F:oxidoreductase activity"/>
    <property type="evidence" value="ECO:0007669"/>
    <property type="project" value="InterPro"/>
</dbReference>
<dbReference type="PROSITE" id="PS00194">
    <property type="entry name" value="THIOREDOXIN_1"/>
    <property type="match status" value="1"/>
</dbReference>
<dbReference type="Proteomes" id="UP000254263">
    <property type="component" value="Unassembled WGS sequence"/>
</dbReference>
<proteinExistence type="predicted"/>
<feature type="signal peptide" evidence="5">
    <location>
        <begin position="1"/>
        <end position="20"/>
    </location>
</feature>
<keyword evidence="4" id="KW-0676">Redox-active center</keyword>
<dbReference type="PROSITE" id="PS51352">
    <property type="entry name" value="THIOREDOXIN_2"/>
    <property type="match status" value="1"/>
</dbReference>
<sequence>MNKKVIVWLFVLAGIIASCAKQDKTYMISGTIPEVAEAEGEYVYLYDLSFTLMDSVKVKDNAFTFTGKINDTINIVQIVSGGFFAYAIPEEGNITADLSGMSAKGTPLNDELHAYISSMDSLTTNTIKHIEELGRDSALTQEHVAMEEQNLVNSYEHAVLSLSEEVLKKHNNDGVGVMAIKNLFRLPQTTPEQIKMWKSIAGKKVLEDHFIKSYLRSIQNLNNTEKGQPFVDFEGEDLQGKKVKLSEYVGKGHYTLVDFWASWCGPCKREMPNLKKVKETFGPKGLQIVGVGVWDETEKLQKGVEQLGLTWPQIVSNEEATTLYAIEGIPHIILFAPDGTIVERGLHGKEIDRILKKIAEENGDKL</sequence>
<reference evidence="7 8" key="1">
    <citation type="submission" date="2018-06" db="EMBL/GenBank/DDBJ databases">
        <authorList>
            <consortium name="Pathogen Informatics"/>
            <person name="Doyle S."/>
        </authorList>
    </citation>
    <scope>NUCLEOTIDE SEQUENCE [LARGE SCALE GENOMIC DNA]</scope>
    <source>
        <strain evidence="7 8">NCTC13100</strain>
    </source>
</reference>
<dbReference type="InterPro" id="IPR036249">
    <property type="entry name" value="Thioredoxin-like_sf"/>
</dbReference>